<reference evidence="2" key="2">
    <citation type="submission" date="2025-09" db="UniProtKB">
        <authorList>
            <consortium name="Ensembl"/>
        </authorList>
    </citation>
    <scope>IDENTIFICATION</scope>
</reference>
<proteinExistence type="predicted"/>
<dbReference type="AlphaFoldDB" id="A0A2K5LMJ4"/>
<dbReference type="Bgee" id="ENSCATG00000031130">
    <property type="expression patterns" value="Expressed in cerebellum and 7 other cell types or tissues"/>
</dbReference>
<protein>
    <submittedName>
        <fullName evidence="2">Uncharacterized protein</fullName>
    </submittedName>
</protein>
<name>A0A2K5LMJ4_CERAT</name>
<feature type="compositionally biased region" description="Basic and acidic residues" evidence="1">
    <location>
        <begin position="303"/>
        <end position="317"/>
    </location>
</feature>
<organism evidence="2 3">
    <name type="scientific">Cercocebus atys</name>
    <name type="common">Sooty mangabey</name>
    <name type="synonym">Cercocebus torquatus atys</name>
    <dbReference type="NCBI Taxonomy" id="9531"/>
    <lineage>
        <taxon>Eukaryota</taxon>
        <taxon>Metazoa</taxon>
        <taxon>Chordata</taxon>
        <taxon>Craniata</taxon>
        <taxon>Vertebrata</taxon>
        <taxon>Euteleostomi</taxon>
        <taxon>Mammalia</taxon>
        <taxon>Eutheria</taxon>
        <taxon>Euarchontoglires</taxon>
        <taxon>Primates</taxon>
        <taxon>Haplorrhini</taxon>
        <taxon>Catarrhini</taxon>
        <taxon>Cercopithecidae</taxon>
        <taxon>Cercopithecinae</taxon>
        <taxon>Cercocebus</taxon>
    </lineage>
</organism>
<evidence type="ECO:0000313" key="2">
    <source>
        <dbReference type="Ensembl" id="ENSCATP00000014142.1"/>
    </source>
</evidence>
<keyword evidence="3" id="KW-1185">Reference proteome</keyword>
<dbReference type="GeneTree" id="ENSGT00520000055649"/>
<dbReference type="OMA" id="LYPTEPM"/>
<evidence type="ECO:0000256" key="1">
    <source>
        <dbReference type="SAM" id="MobiDB-lite"/>
    </source>
</evidence>
<evidence type="ECO:0000313" key="3">
    <source>
        <dbReference type="Proteomes" id="UP000233060"/>
    </source>
</evidence>
<dbReference type="Proteomes" id="UP000233060">
    <property type="component" value="Unassembled WGS sequence"/>
</dbReference>
<dbReference type="Ensembl" id="ENSCATT00000038289.1">
    <property type="protein sequence ID" value="ENSCATP00000014142.1"/>
    <property type="gene ID" value="ENSCATG00000031130.1"/>
</dbReference>
<feature type="region of interest" description="Disordered" evidence="1">
    <location>
        <begin position="288"/>
        <end position="317"/>
    </location>
</feature>
<sequence>MFHYESWEDCLLDEDEDYFQGLREEDEEIDQFNDDTFGSGARLAELEEKLPVAVNEPTGNGEREEIDLLGDHEENLAERLSKMVIENELEDPAMRAAQTRPVLQPQPGSLNSSIWDGSEVLRQIQGPLLTQEMSTVSVLEYALPQRPPRVPHLSRWLYPTEPMPIWKILHSKPVHVRPPMPPCYPAPYDERMSPNQFYSVLNSSLLGHPFPPSVPPVLSPLQRAQVLEGAQQAGQMSPSQFVWVPGFVVHLLCYKGKLAPGFHAFKPHLQNLRSQAPMFRLDTTHLHPQQQQNRNQHQNLNGARDRGSHWSSHHDHL</sequence>
<reference evidence="2" key="1">
    <citation type="submission" date="2025-08" db="UniProtKB">
        <authorList>
            <consortium name="Ensembl"/>
        </authorList>
    </citation>
    <scope>IDENTIFICATION</scope>
</reference>
<feature type="compositionally biased region" description="Low complexity" evidence="1">
    <location>
        <begin position="289"/>
        <end position="301"/>
    </location>
</feature>
<dbReference type="STRING" id="9531.ENSCATP00000014142"/>
<accession>A0A2K5LMJ4</accession>